<dbReference type="InterPro" id="IPR011009">
    <property type="entry name" value="Kinase-like_dom_sf"/>
</dbReference>
<accession>A0A7M5XMM2</accession>
<dbReference type="GO" id="GO:0005524">
    <property type="term" value="F:ATP binding"/>
    <property type="evidence" value="ECO:0007669"/>
    <property type="project" value="InterPro"/>
</dbReference>
<dbReference type="EnsemblMetazoa" id="CLYHEMT025794.1">
    <property type="protein sequence ID" value="CLYHEMP025794.1"/>
    <property type="gene ID" value="CLYHEMG025794"/>
</dbReference>
<dbReference type="PANTHER" id="PTHR48011">
    <property type="entry name" value="CCR4-NOT TRANSCRIPTIONAL COMPLEX SUBUNIT CAF120-RELATED"/>
    <property type="match status" value="1"/>
</dbReference>
<dbReference type="PROSITE" id="PS50011">
    <property type="entry name" value="PROTEIN_KINASE_DOM"/>
    <property type="match status" value="1"/>
</dbReference>
<dbReference type="PROSITE" id="PS00108">
    <property type="entry name" value="PROTEIN_KINASE_ST"/>
    <property type="match status" value="1"/>
</dbReference>
<dbReference type="SUPFAM" id="SSF56112">
    <property type="entry name" value="Protein kinase-like (PK-like)"/>
    <property type="match status" value="1"/>
</dbReference>
<dbReference type="GO" id="GO:0007165">
    <property type="term" value="P:signal transduction"/>
    <property type="evidence" value="ECO:0007669"/>
    <property type="project" value="TreeGrafter"/>
</dbReference>
<dbReference type="Pfam" id="PF00069">
    <property type="entry name" value="Pkinase"/>
    <property type="match status" value="1"/>
</dbReference>
<keyword evidence="3" id="KW-1185">Reference proteome</keyword>
<organism evidence="2 3">
    <name type="scientific">Clytia hemisphaerica</name>
    <dbReference type="NCBI Taxonomy" id="252671"/>
    <lineage>
        <taxon>Eukaryota</taxon>
        <taxon>Metazoa</taxon>
        <taxon>Cnidaria</taxon>
        <taxon>Hydrozoa</taxon>
        <taxon>Hydroidolina</taxon>
        <taxon>Leptothecata</taxon>
        <taxon>Obeliida</taxon>
        <taxon>Clytiidae</taxon>
        <taxon>Clytia</taxon>
    </lineage>
</organism>
<dbReference type="InterPro" id="IPR052751">
    <property type="entry name" value="Plant_MAPKKK"/>
</dbReference>
<proteinExistence type="predicted"/>
<feature type="domain" description="Protein kinase" evidence="1">
    <location>
        <begin position="1"/>
        <end position="157"/>
    </location>
</feature>
<sequence length="157" mass="17712">MEFLGNSMESSHIPYPTLASFRKTGQLDIHKLKFICKEVVSAIMYIHGKGILHNDIKGDNVIVAGDRIVLIDFGKATTIKCAVQYNITPGSEEQSTYNTYHRHFAHELWNIPLTRQSVMTDTYSIGYMFNHTACSIPYEPSIQLGRQMEAATLSLLD</sequence>
<dbReference type="GO" id="GO:0004672">
    <property type="term" value="F:protein kinase activity"/>
    <property type="evidence" value="ECO:0007669"/>
    <property type="project" value="InterPro"/>
</dbReference>
<dbReference type="AlphaFoldDB" id="A0A7M5XMM2"/>
<reference evidence="2" key="1">
    <citation type="submission" date="2021-01" db="UniProtKB">
        <authorList>
            <consortium name="EnsemblMetazoa"/>
        </authorList>
    </citation>
    <scope>IDENTIFICATION</scope>
</reference>
<dbReference type="InterPro" id="IPR000719">
    <property type="entry name" value="Prot_kinase_dom"/>
</dbReference>
<name>A0A7M5XMM2_9CNID</name>
<dbReference type="Proteomes" id="UP000594262">
    <property type="component" value="Unplaced"/>
</dbReference>
<protein>
    <recommendedName>
        <fullName evidence="1">Protein kinase domain-containing protein</fullName>
    </recommendedName>
</protein>
<dbReference type="PANTHER" id="PTHR48011:SF4">
    <property type="entry name" value="MITOGEN-ACTIVATED PROTEIN KINASE KINASE KINASE 19"/>
    <property type="match status" value="1"/>
</dbReference>
<dbReference type="Gene3D" id="1.10.510.10">
    <property type="entry name" value="Transferase(Phosphotransferase) domain 1"/>
    <property type="match status" value="1"/>
</dbReference>
<dbReference type="OrthoDB" id="248495at2759"/>
<dbReference type="InterPro" id="IPR008271">
    <property type="entry name" value="Ser/Thr_kinase_AS"/>
</dbReference>
<evidence type="ECO:0000313" key="3">
    <source>
        <dbReference type="Proteomes" id="UP000594262"/>
    </source>
</evidence>
<evidence type="ECO:0000313" key="2">
    <source>
        <dbReference type="EnsemblMetazoa" id="CLYHEMP025794.1"/>
    </source>
</evidence>
<evidence type="ECO:0000259" key="1">
    <source>
        <dbReference type="PROSITE" id="PS50011"/>
    </source>
</evidence>